<sequence>MAAQLPLPPPPPDPQFVLRGTQSAVHALHFWEGAQGQGHPLLLSGSLSGLVHIWSLQTRRAVATLDGHGGQCVTWLQTLPQGHQLLRAGTSGCACGTWRRAETPSWTPCTWRAWASAGAPSWLGASSTGHWLCRGEAVMRFRFWRCHPRHQCAP</sequence>
<dbReference type="InterPro" id="IPR015943">
    <property type="entry name" value="WD40/YVTN_repeat-like_dom_sf"/>
</dbReference>
<keyword evidence="2" id="KW-1185">Reference proteome</keyword>
<protein>
    <submittedName>
        <fullName evidence="1">G protein subunit beta 1 like</fullName>
    </submittedName>
</protein>
<reference evidence="1 2" key="1">
    <citation type="journal article" date="2020" name="Nature">
        <title>Six reference-quality genomes reveal evolution of bat adaptations.</title>
        <authorList>
            <person name="Jebb D."/>
            <person name="Huang Z."/>
            <person name="Pippel M."/>
            <person name="Hughes G.M."/>
            <person name="Lavrichenko K."/>
            <person name="Devanna P."/>
            <person name="Winkler S."/>
            <person name="Jermiin L.S."/>
            <person name="Skirmuntt E.C."/>
            <person name="Katzourakis A."/>
            <person name="Burkitt-Gray L."/>
            <person name="Ray D.A."/>
            <person name="Sullivan K.A.M."/>
            <person name="Roscito J.G."/>
            <person name="Kirilenko B.M."/>
            <person name="Davalos L.M."/>
            <person name="Corthals A.P."/>
            <person name="Power M.L."/>
            <person name="Jones G."/>
            <person name="Ransome R.D."/>
            <person name="Dechmann D.K.N."/>
            <person name="Locatelli A.G."/>
            <person name="Puechmaille S.J."/>
            <person name="Fedrigo O."/>
            <person name="Jarvis E.D."/>
            <person name="Hiller M."/>
            <person name="Vernes S.C."/>
            <person name="Myers E.W."/>
            <person name="Teeling E.C."/>
        </authorList>
    </citation>
    <scope>NUCLEOTIDE SEQUENCE [LARGE SCALE GENOMIC DNA]</scope>
    <source>
        <strain evidence="1">MRouAeg1</strain>
        <tissue evidence="1">Muscle</tissue>
    </source>
</reference>
<name>A0A7J8GZP8_ROUAE</name>
<organism evidence="1 2">
    <name type="scientific">Rousettus aegyptiacus</name>
    <name type="common">Egyptian fruit bat</name>
    <name type="synonym">Pteropus aegyptiacus</name>
    <dbReference type="NCBI Taxonomy" id="9407"/>
    <lineage>
        <taxon>Eukaryota</taxon>
        <taxon>Metazoa</taxon>
        <taxon>Chordata</taxon>
        <taxon>Craniata</taxon>
        <taxon>Vertebrata</taxon>
        <taxon>Euteleostomi</taxon>
        <taxon>Mammalia</taxon>
        <taxon>Eutheria</taxon>
        <taxon>Laurasiatheria</taxon>
        <taxon>Chiroptera</taxon>
        <taxon>Yinpterochiroptera</taxon>
        <taxon>Pteropodoidea</taxon>
        <taxon>Pteropodidae</taxon>
        <taxon>Rousettinae</taxon>
        <taxon>Rousettus</taxon>
    </lineage>
</organism>
<dbReference type="SUPFAM" id="SSF50978">
    <property type="entry name" value="WD40 repeat-like"/>
    <property type="match status" value="1"/>
</dbReference>
<dbReference type="Proteomes" id="UP000593571">
    <property type="component" value="Unassembled WGS sequence"/>
</dbReference>
<comment type="caution">
    <text evidence="1">The sequence shown here is derived from an EMBL/GenBank/DDBJ whole genome shotgun (WGS) entry which is preliminary data.</text>
</comment>
<accession>A0A7J8GZP8</accession>
<gene>
    <name evidence="1" type="ORF">HJG63_005733</name>
</gene>
<dbReference type="AlphaFoldDB" id="A0A7J8GZP8"/>
<dbReference type="EMBL" id="JACASE010000005">
    <property type="protein sequence ID" value="KAF6465291.1"/>
    <property type="molecule type" value="Genomic_DNA"/>
</dbReference>
<proteinExistence type="predicted"/>
<evidence type="ECO:0000313" key="2">
    <source>
        <dbReference type="Proteomes" id="UP000593571"/>
    </source>
</evidence>
<evidence type="ECO:0000313" key="1">
    <source>
        <dbReference type="EMBL" id="KAF6465291.1"/>
    </source>
</evidence>
<dbReference type="InterPro" id="IPR036322">
    <property type="entry name" value="WD40_repeat_dom_sf"/>
</dbReference>
<dbReference type="Gene3D" id="2.130.10.10">
    <property type="entry name" value="YVTN repeat-like/Quinoprotein amine dehydrogenase"/>
    <property type="match status" value="1"/>
</dbReference>